<feature type="transmembrane region" description="Helical" evidence="12">
    <location>
        <begin position="309"/>
        <end position="333"/>
    </location>
</feature>
<evidence type="ECO:0000256" key="1">
    <source>
        <dbReference type="ARBA" id="ARBA00004651"/>
    </source>
</evidence>
<feature type="transmembrane region" description="Helical" evidence="12">
    <location>
        <begin position="91"/>
        <end position="108"/>
    </location>
</feature>
<evidence type="ECO:0000313" key="13">
    <source>
        <dbReference type="EMBL" id="TVZ04122.1"/>
    </source>
</evidence>
<feature type="transmembrane region" description="Helical" evidence="12">
    <location>
        <begin position="186"/>
        <end position="207"/>
    </location>
</feature>
<feature type="transmembrane region" description="Helical" evidence="12">
    <location>
        <begin position="277"/>
        <end position="302"/>
    </location>
</feature>
<dbReference type="RefSeq" id="WP_145853992.1">
    <property type="nucleotide sequence ID" value="NZ_RPFW01000003.1"/>
</dbReference>
<dbReference type="EMBL" id="RPFW01000003">
    <property type="protein sequence ID" value="TVZ04122.1"/>
    <property type="molecule type" value="Genomic_DNA"/>
</dbReference>
<accession>A0A6P2BYD4</accession>
<dbReference type="InterPro" id="IPR001851">
    <property type="entry name" value="ABC_transp_permease"/>
</dbReference>
<evidence type="ECO:0000256" key="4">
    <source>
        <dbReference type="ARBA" id="ARBA00022475"/>
    </source>
</evidence>
<dbReference type="OrthoDB" id="9808136at2"/>
<feature type="transmembrane region" description="Helical" evidence="12">
    <location>
        <begin position="114"/>
        <end position="139"/>
    </location>
</feature>
<evidence type="ECO:0000256" key="6">
    <source>
        <dbReference type="ARBA" id="ARBA00022692"/>
    </source>
</evidence>
<sequence length="353" mass="36701">MRTALLPGRPARPEQGAADRGRRPGELAERVFRIRESGILVVLIVFVGVTTAVQPRFLNLSNIQFVLIDTATFALLALGETMVVISRNVDLSIGSVVGLSAYLSTQLFAQHQGISIVVVFLAGLGIGLACGLANGIMVAAGRVPSLVVTLATLYIIRGIDILIVGGNEVTAASLPNAFLDIPKDTIAGIPTLAIAVAVVVAIGWYYLRTFRSGRDLYAIGSNPEAARLAGIPVGRRVFTAFAVSGAIAGVAGVLWGAQYGTINSTAGTGYELQVVSAVVVGGVAIFGGSGSVVGAALGALLLSTISSALYVLGISPFWDQAIWGALLLLAIALDQTITERLTSALRLRRTRHE</sequence>
<feature type="transmembrane region" description="Helical" evidence="12">
    <location>
        <begin position="63"/>
        <end position="84"/>
    </location>
</feature>
<keyword evidence="4" id="KW-1003">Cell membrane</keyword>
<evidence type="ECO:0000256" key="2">
    <source>
        <dbReference type="ARBA" id="ARBA00011262"/>
    </source>
</evidence>
<dbReference type="Proteomes" id="UP000460272">
    <property type="component" value="Unassembled WGS sequence"/>
</dbReference>
<evidence type="ECO:0000256" key="10">
    <source>
        <dbReference type="ARBA" id="ARBA00039382"/>
    </source>
</evidence>
<evidence type="ECO:0000256" key="7">
    <source>
        <dbReference type="ARBA" id="ARBA00022989"/>
    </source>
</evidence>
<evidence type="ECO:0000256" key="9">
    <source>
        <dbReference type="ARBA" id="ARBA00025439"/>
    </source>
</evidence>
<organism evidence="13 14">
    <name type="scientific">Trebonia kvetii</name>
    <dbReference type="NCBI Taxonomy" id="2480626"/>
    <lineage>
        <taxon>Bacteria</taxon>
        <taxon>Bacillati</taxon>
        <taxon>Actinomycetota</taxon>
        <taxon>Actinomycetes</taxon>
        <taxon>Streptosporangiales</taxon>
        <taxon>Treboniaceae</taxon>
        <taxon>Trebonia</taxon>
    </lineage>
</organism>
<dbReference type="AlphaFoldDB" id="A0A6P2BYD4"/>
<keyword evidence="8 12" id="KW-0472">Membrane</keyword>
<evidence type="ECO:0000256" key="3">
    <source>
        <dbReference type="ARBA" id="ARBA00022448"/>
    </source>
</evidence>
<comment type="subunit">
    <text evidence="2">The complex is composed of two ATP-binding proteins (LsrA), two transmembrane proteins (LsrC and LsrD) and a solute-binding protein (LsrB).</text>
</comment>
<feature type="transmembrane region" description="Helical" evidence="12">
    <location>
        <begin position="39"/>
        <end position="57"/>
    </location>
</feature>
<evidence type="ECO:0000256" key="5">
    <source>
        <dbReference type="ARBA" id="ARBA00022519"/>
    </source>
</evidence>
<keyword evidence="3" id="KW-0813">Transport</keyword>
<dbReference type="GO" id="GO:0005886">
    <property type="term" value="C:plasma membrane"/>
    <property type="evidence" value="ECO:0007669"/>
    <property type="project" value="UniProtKB-SubCell"/>
</dbReference>
<dbReference type="Pfam" id="PF02653">
    <property type="entry name" value="BPD_transp_2"/>
    <property type="match status" value="1"/>
</dbReference>
<dbReference type="PANTHER" id="PTHR32196:SF29">
    <property type="entry name" value="AUTOINDUCER 2 IMPORT SYSTEM PERMEASE PROTEIN LSRC"/>
    <property type="match status" value="1"/>
</dbReference>
<protein>
    <recommendedName>
        <fullName evidence="10">Autoinducer 2 import system permease protein LsrC</fullName>
    </recommendedName>
</protein>
<evidence type="ECO:0000256" key="11">
    <source>
        <dbReference type="SAM" id="MobiDB-lite"/>
    </source>
</evidence>
<comment type="caution">
    <text evidence="13">The sequence shown here is derived from an EMBL/GenBank/DDBJ whole genome shotgun (WGS) entry which is preliminary data.</text>
</comment>
<evidence type="ECO:0000256" key="8">
    <source>
        <dbReference type="ARBA" id="ARBA00023136"/>
    </source>
</evidence>
<evidence type="ECO:0000256" key="12">
    <source>
        <dbReference type="SAM" id="Phobius"/>
    </source>
</evidence>
<dbReference type="CDD" id="cd06579">
    <property type="entry name" value="TM_PBP1_transp_AraH_like"/>
    <property type="match status" value="1"/>
</dbReference>
<name>A0A6P2BYD4_9ACTN</name>
<feature type="transmembrane region" description="Helical" evidence="12">
    <location>
        <begin position="237"/>
        <end position="257"/>
    </location>
</feature>
<keyword evidence="7 12" id="KW-1133">Transmembrane helix</keyword>
<reference evidence="13 14" key="1">
    <citation type="submission" date="2018-11" db="EMBL/GenBank/DDBJ databases">
        <title>Trebonia kvetii gen.nov., sp.nov., a novel acidophilic actinobacterium, and proposal of the new actinobacterial family Treboniaceae fam. nov.</title>
        <authorList>
            <person name="Rapoport D."/>
            <person name="Sagova-Mareckova M."/>
            <person name="Sedlacek I."/>
            <person name="Provaznik J."/>
            <person name="Kralova S."/>
            <person name="Pavlinic D."/>
            <person name="Benes V."/>
            <person name="Kopecky J."/>
        </authorList>
    </citation>
    <scope>NUCLEOTIDE SEQUENCE [LARGE SCALE GENOMIC DNA]</scope>
    <source>
        <strain evidence="13 14">15Tr583</strain>
    </source>
</reference>
<keyword evidence="5" id="KW-0997">Cell inner membrane</keyword>
<proteinExistence type="predicted"/>
<keyword evidence="6 12" id="KW-0812">Transmembrane</keyword>
<feature type="transmembrane region" description="Helical" evidence="12">
    <location>
        <begin position="146"/>
        <end position="166"/>
    </location>
</feature>
<evidence type="ECO:0000313" key="14">
    <source>
        <dbReference type="Proteomes" id="UP000460272"/>
    </source>
</evidence>
<comment type="subcellular location">
    <subcellularLocation>
        <location evidence="1">Cell membrane</location>
        <topology evidence="1">Multi-pass membrane protein</topology>
    </subcellularLocation>
</comment>
<dbReference type="PANTHER" id="PTHR32196">
    <property type="entry name" value="ABC TRANSPORTER PERMEASE PROTEIN YPHD-RELATED-RELATED"/>
    <property type="match status" value="1"/>
</dbReference>
<gene>
    <name evidence="13" type="ORF">EAS64_17120</name>
</gene>
<dbReference type="GO" id="GO:0022857">
    <property type="term" value="F:transmembrane transporter activity"/>
    <property type="evidence" value="ECO:0007669"/>
    <property type="project" value="InterPro"/>
</dbReference>
<feature type="region of interest" description="Disordered" evidence="11">
    <location>
        <begin position="1"/>
        <end position="22"/>
    </location>
</feature>
<comment type="function">
    <text evidence="9">Part of the ABC transporter complex LsrABCD involved in autoinducer 2 (AI-2) import. Probably responsible for the translocation of the substrate across the membrane.</text>
</comment>
<keyword evidence="14" id="KW-1185">Reference proteome</keyword>